<reference evidence="2" key="1">
    <citation type="submission" date="2016-03" db="EMBL/GenBank/DDBJ databases">
        <authorList>
            <person name="Ploux O."/>
        </authorList>
    </citation>
    <scope>NUCLEOTIDE SEQUENCE</scope>
    <source>
        <strain evidence="2">UC10</strain>
    </source>
</reference>
<dbReference type="AlphaFoldDB" id="A0A1Y5PMW7"/>
<sequence length="404" mass="41977">MMARRIGARRDAPALRFLLLCVGGWIAIRILMVWNPAMPVPAHAPAPPWMPPAPFGTSGGLSDSWRSARGVPVLALLATTAGRHPPEDGRVSARGVPAMGRRGADLLRPSVAARPGLSDAPPDVDVPRPSGGFGADRHSLRLALIARMLPQRPGGAARSAVGAGGPIWFPPAPAATATPGQASPFWIRRELASWSLGGWLYLREGSGDASGTIGGPSQLGGSQAGLRLAYGFGETGRARAYGRATIALRRPRQRELAFGLAVAPLARLPVDLAIEQRVAAGPEGRTALAVMVSGGVSDMALPAGFRLDAYAQAGIVGARRRDGFADGAVVVDRRLGIRETSLRFGALAAGAVQPGAARVDVGPRLTLRLPEVGEGGRIALDWRQRVAGDARPESGLALTLAADF</sequence>
<gene>
    <name evidence="2" type="ORF">SPPYR_0228</name>
</gene>
<keyword evidence="1" id="KW-0812">Transmembrane</keyword>
<dbReference type="EMBL" id="LT598653">
    <property type="protein sequence ID" value="SBV31348.1"/>
    <property type="molecule type" value="Genomic_DNA"/>
</dbReference>
<organism evidence="2">
    <name type="scientific">uncultured Sphingopyxis sp</name>
    <dbReference type="NCBI Taxonomy" id="310581"/>
    <lineage>
        <taxon>Bacteria</taxon>
        <taxon>Pseudomonadati</taxon>
        <taxon>Pseudomonadota</taxon>
        <taxon>Alphaproteobacteria</taxon>
        <taxon>Sphingomonadales</taxon>
        <taxon>Sphingomonadaceae</taxon>
        <taxon>Sphingopyxis</taxon>
        <taxon>environmental samples</taxon>
    </lineage>
</organism>
<feature type="transmembrane region" description="Helical" evidence="1">
    <location>
        <begin position="12"/>
        <end position="34"/>
    </location>
</feature>
<protein>
    <submittedName>
        <fullName evidence="2">Uncharacterized protein</fullName>
    </submittedName>
</protein>
<dbReference type="RefSeq" id="WP_295322752.1">
    <property type="nucleotide sequence ID" value="NZ_LT598653.1"/>
</dbReference>
<name>A0A1Y5PMW7_9SPHN</name>
<keyword evidence="1" id="KW-1133">Transmembrane helix</keyword>
<keyword evidence="1" id="KW-0472">Membrane</keyword>
<dbReference type="KEGG" id="sphu:SPPYR_0228"/>
<accession>A0A1Y5PMW7</accession>
<evidence type="ECO:0000256" key="1">
    <source>
        <dbReference type="SAM" id="Phobius"/>
    </source>
</evidence>
<evidence type="ECO:0000313" key="2">
    <source>
        <dbReference type="EMBL" id="SBV31348.1"/>
    </source>
</evidence>
<proteinExistence type="predicted"/>